<comment type="catalytic activity">
    <reaction evidence="11">
        <text>ATP + H2O = ADP + phosphate + H(+)</text>
        <dbReference type="Rhea" id="RHEA:13065"/>
        <dbReference type="ChEBI" id="CHEBI:15377"/>
        <dbReference type="ChEBI" id="CHEBI:15378"/>
        <dbReference type="ChEBI" id="CHEBI:30616"/>
        <dbReference type="ChEBI" id="CHEBI:43474"/>
        <dbReference type="ChEBI" id="CHEBI:456216"/>
        <dbReference type="EC" id="5.6.2.3"/>
    </reaction>
</comment>
<dbReference type="GO" id="GO:0006269">
    <property type="term" value="P:DNA replication, synthesis of primer"/>
    <property type="evidence" value="ECO:0007669"/>
    <property type="project" value="UniProtKB-KW"/>
</dbReference>
<organism evidence="13 14">
    <name type="scientific">Pseudochrobactrum asaccharolyticum</name>
    <dbReference type="NCBI Taxonomy" id="354351"/>
    <lineage>
        <taxon>Bacteria</taxon>
        <taxon>Pseudomonadati</taxon>
        <taxon>Pseudomonadota</taxon>
        <taxon>Alphaproteobacteria</taxon>
        <taxon>Hyphomicrobiales</taxon>
        <taxon>Brucellaceae</taxon>
        <taxon>Pseudochrobactrum</taxon>
    </lineage>
</organism>
<dbReference type="Gene3D" id="3.40.50.300">
    <property type="entry name" value="P-loop containing nucleotide triphosphate hydrolases"/>
    <property type="match status" value="1"/>
</dbReference>
<reference evidence="13 14" key="1">
    <citation type="submission" date="2018-06" db="EMBL/GenBank/DDBJ databases">
        <title>Genomic Encyclopedia of Type Strains, Phase IV (KMG-IV): sequencing the most valuable type-strain genomes for metagenomic binning, comparative biology and taxonomic classification.</title>
        <authorList>
            <person name="Goeker M."/>
        </authorList>
    </citation>
    <scope>NUCLEOTIDE SEQUENCE [LARGE SCALE GENOMIC DNA]</scope>
    <source>
        <strain evidence="13 14">DSM 25619</strain>
    </source>
</reference>
<evidence type="ECO:0000256" key="2">
    <source>
        <dbReference type="ARBA" id="ARBA00022515"/>
    </source>
</evidence>
<evidence type="ECO:0000256" key="4">
    <source>
        <dbReference type="ARBA" id="ARBA00022741"/>
    </source>
</evidence>
<dbReference type="InterPro" id="IPR016136">
    <property type="entry name" value="DNA_helicase_N/primase_C"/>
</dbReference>
<dbReference type="Proteomes" id="UP000252893">
    <property type="component" value="Unassembled WGS sequence"/>
</dbReference>
<dbReference type="Pfam" id="PF03796">
    <property type="entry name" value="DnaB_C"/>
    <property type="match status" value="1"/>
</dbReference>
<evidence type="ECO:0000256" key="3">
    <source>
        <dbReference type="ARBA" id="ARBA00022705"/>
    </source>
</evidence>
<keyword evidence="6 13" id="KW-0347">Helicase</keyword>
<dbReference type="GO" id="GO:1990077">
    <property type="term" value="C:primosome complex"/>
    <property type="evidence" value="ECO:0007669"/>
    <property type="project" value="UniProtKB-KW"/>
</dbReference>
<evidence type="ECO:0000313" key="13">
    <source>
        <dbReference type="EMBL" id="RBO90466.1"/>
    </source>
</evidence>
<comment type="similarity">
    <text evidence="1">Belongs to the helicase family. DnaB subfamily.</text>
</comment>
<dbReference type="PROSITE" id="PS51199">
    <property type="entry name" value="SF4_HELICASE"/>
    <property type="match status" value="1"/>
</dbReference>
<keyword evidence="8" id="KW-0238">DNA-binding</keyword>
<keyword evidence="4" id="KW-0547">Nucleotide-binding</keyword>
<dbReference type="InterPro" id="IPR007693">
    <property type="entry name" value="DNA_helicase_DnaB-like_N"/>
</dbReference>
<keyword evidence="5" id="KW-0378">Hydrolase</keyword>
<dbReference type="InterPro" id="IPR007694">
    <property type="entry name" value="DNA_helicase_DnaB-like_C"/>
</dbReference>
<evidence type="ECO:0000256" key="9">
    <source>
        <dbReference type="ARBA" id="ARBA00023235"/>
    </source>
</evidence>
<dbReference type="Gene3D" id="1.10.860.10">
    <property type="entry name" value="DNAb Helicase, Chain A"/>
    <property type="match status" value="1"/>
</dbReference>
<sequence length="473" mass="53135">MCGLKEKKMSNDNAQSIMFNNNILEQLILGAILQNEANYWEISDIISMDLFGNDDHKKIYAIIYELANDNRAIRVPIVAGRLGTLSNEQDGETYLSMLLHVASREDSIPLVDFAYELRKSATRRKVKALCESVIKSIGDSNLDPDQIVDRASERLADISRNAQIEHESTISSTINQIFNSATQRAAGMALRPCLKGLEDMIGCFSQGSLVLWGGAPGSGKTAFAMQQLLYSSAIHPASLFELEMDNMSLVARSISGDTGVSMRDILNGLSEDQLSSLLKAKSHFDNRKLTIVSPAKMSIQQVRSRAFAHKKKFGLDIMCVDHLKLLERPSKTRIDPVERAYENARDLKALAKDLGCVVIGLCQFTKAARQKENPEPEMEDFYGGSLEEHADLMLANFNRHAWLEKNPPATKNGKMFEDWMGKKQQTKGEIEVYKLKDRFGSPRDRHIFDWDGRITQFKDKATQEQFFADAELL</sequence>
<keyword evidence="7" id="KW-0067">ATP-binding</keyword>
<keyword evidence="14" id="KW-1185">Reference proteome</keyword>
<evidence type="ECO:0000256" key="1">
    <source>
        <dbReference type="ARBA" id="ARBA00008428"/>
    </source>
</evidence>
<evidence type="ECO:0000256" key="10">
    <source>
        <dbReference type="ARBA" id="ARBA00044969"/>
    </source>
</evidence>
<dbReference type="PANTHER" id="PTHR30153">
    <property type="entry name" value="REPLICATIVE DNA HELICASE DNAB"/>
    <property type="match status" value="1"/>
</dbReference>
<name>A0A366DKA4_9HYPH</name>
<evidence type="ECO:0000259" key="12">
    <source>
        <dbReference type="PROSITE" id="PS51199"/>
    </source>
</evidence>
<evidence type="ECO:0000256" key="6">
    <source>
        <dbReference type="ARBA" id="ARBA00022806"/>
    </source>
</evidence>
<evidence type="ECO:0000313" key="14">
    <source>
        <dbReference type="Proteomes" id="UP000252893"/>
    </source>
</evidence>
<dbReference type="EC" id="5.6.2.3" evidence="10"/>
<proteinExistence type="inferred from homology"/>
<keyword evidence="3" id="KW-0235">DNA replication</keyword>
<dbReference type="PANTHER" id="PTHR30153:SF2">
    <property type="entry name" value="REPLICATIVE DNA HELICASE"/>
    <property type="match status" value="1"/>
</dbReference>
<dbReference type="EMBL" id="QNRH01000013">
    <property type="protein sequence ID" value="RBO90466.1"/>
    <property type="molecule type" value="Genomic_DNA"/>
</dbReference>
<dbReference type="GO" id="GO:0005524">
    <property type="term" value="F:ATP binding"/>
    <property type="evidence" value="ECO:0007669"/>
    <property type="project" value="UniProtKB-KW"/>
</dbReference>
<keyword evidence="9" id="KW-0413">Isomerase</keyword>
<evidence type="ECO:0000256" key="11">
    <source>
        <dbReference type="ARBA" id="ARBA00048954"/>
    </source>
</evidence>
<accession>A0A366DKA4</accession>
<dbReference type="GO" id="GO:0005829">
    <property type="term" value="C:cytosol"/>
    <property type="evidence" value="ECO:0007669"/>
    <property type="project" value="TreeGrafter"/>
</dbReference>
<comment type="caution">
    <text evidence="13">The sequence shown here is derived from an EMBL/GenBank/DDBJ whole genome shotgun (WGS) entry which is preliminary data.</text>
</comment>
<keyword evidence="2" id="KW-0639">Primosome</keyword>
<dbReference type="Pfam" id="PF00772">
    <property type="entry name" value="DnaB"/>
    <property type="match status" value="1"/>
</dbReference>
<gene>
    <name evidence="13" type="ORF">DFR47_11327</name>
</gene>
<dbReference type="GO" id="GO:0043139">
    <property type="term" value="F:5'-3' DNA helicase activity"/>
    <property type="evidence" value="ECO:0007669"/>
    <property type="project" value="UniProtKB-EC"/>
</dbReference>
<dbReference type="AlphaFoldDB" id="A0A366DKA4"/>
<dbReference type="GO" id="GO:0003677">
    <property type="term" value="F:DNA binding"/>
    <property type="evidence" value="ECO:0007669"/>
    <property type="project" value="UniProtKB-KW"/>
</dbReference>
<dbReference type="InterPro" id="IPR027417">
    <property type="entry name" value="P-loop_NTPase"/>
</dbReference>
<dbReference type="GO" id="GO:0016787">
    <property type="term" value="F:hydrolase activity"/>
    <property type="evidence" value="ECO:0007669"/>
    <property type="project" value="UniProtKB-KW"/>
</dbReference>
<dbReference type="SUPFAM" id="SSF52540">
    <property type="entry name" value="P-loop containing nucleoside triphosphate hydrolases"/>
    <property type="match status" value="1"/>
</dbReference>
<evidence type="ECO:0000256" key="7">
    <source>
        <dbReference type="ARBA" id="ARBA00022840"/>
    </source>
</evidence>
<dbReference type="InterPro" id="IPR036185">
    <property type="entry name" value="DNA_heli_DnaB-like_N_sf"/>
</dbReference>
<evidence type="ECO:0000256" key="5">
    <source>
        <dbReference type="ARBA" id="ARBA00022801"/>
    </source>
</evidence>
<protein>
    <recommendedName>
        <fullName evidence="10">DNA 5'-3' helicase</fullName>
        <ecNumber evidence="10">5.6.2.3</ecNumber>
    </recommendedName>
</protein>
<dbReference type="SUPFAM" id="SSF48024">
    <property type="entry name" value="N-terminal domain of DnaB helicase"/>
    <property type="match status" value="1"/>
</dbReference>
<feature type="domain" description="SF4 helicase" evidence="12">
    <location>
        <begin position="183"/>
        <end position="464"/>
    </location>
</feature>
<evidence type="ECO:0000256" key="8">
    <source>
        <dbReference type="ARBA" id="ARBA00023125"/>
    </source>
</evidence>